<proteinExistence type="predicted"/>
<reference evidence="1 2" key="1">
    <citation type="submission" date="2024-02" db="EMBL/GenBank/DDBJ databases">
        <authorList>
            <person name="Chen Y."/>
            <person name="Shah S."/>
            <person name="Dougan E. K."/>
            <person name="Thang M."/>
            <person name="Chan C."/>
        </authorList>
    </citation>
    <scope>NUCLEOTIDE SEQUENCE [LARGE SCALE GENOMIC DNA]</scope>
</reference>
<sequence length="202" mass="21631">MPSSQPQHVGPKAMQNASPAALAAMQPLMMPSSQQFVPSAVQNAAHAAFAATQPFMMPSSQPQHVGPNAVQNASPAALAATQPLMMQNSQTPGISAKNVVQPLPSFEGFNSQFGSFDDVLSQDLPENELLEKVKAYVQDVLKSLGGDKAEKQRFAGELSKHPWFPHSGYEVRYKVAAGTVEVALSLAGRQMRQLKRKMSGMG</sequence>
<gene>
    <name evidence="1" type="ORF">SCF082_LOCUS34187</name>
</gene>
<organism evidence="1 2">
    <name type="scientific">Durusdinium trenchii</name>
    <dbReference type="NCBI Taxonomy" id="1381693"/>
    <lineage>
        <taxon>Eukaryota</taxon>
        <taxon>Sar</taxon>
        <taxon>Alveolata</taxon>
        <taxon>Dinophyceae</taxon>
        <taxon>Suessiales</taxon>
        <taxon>Symbiodiniaceae</taxon>
        <taxon>Durusdinium</taxon>
    </lineage>
</organism>
<keyword evidence="2" id="KW-1185">Reference proteome</keyword>
<name>A0ABP0NUV9_9DINO</name>
<evidence type="ECO:0000313" key="2">
    <source>
        <dbReference type="Proteomes" id="UP001642464"/>
    </source>
</evidence>
<dbReference type="EMBL" id="CAXAMM010031112">
    <property type="protein sequence ID" value="CAK9067575.1"/>
    <property type="molecule type" value="Genomic_DNA"/>
</dbReference>
<evidence type="ECO:0000313" key="1">
    <source>
        <dbReference type="EMBL" id="CAK9067575.1"/>
    </source>
</evidence>
<dbReference type="Proteomes" id="UP001642464">
    <property type="component" value="Unassembled WGS sequence"/>
</dbReference>
<protein>
    <submittedName>
        <fullName evidence="1">Intraflagellar transport protein 25</fullName>
    </submittedName>
</protein>
<comment type="caution">
    <text evidence="1">The sequence shown here is derived from an EMBL/GenBank/DDBJ whole genome shotgun (WGS) entry which is preliminary data.</text>
</comment>
<accession>A0ABP0NUV9</accession>